<name>A0A0J1BM64_RHOIS</name>
<feature type="compositionally biased region" description="Polar residues" evidence="1">
    <location>
        <begin position="8"/>
        <end position="29"/>
    </location>
</feature>
<keyword evidence="3" id="KW-1185">Reference proteome</keyword>
<evidence type="ECO:0000313" key="2">
    <source>
        <dbReference type="EMBL" id="KLU07543.1"/>
    </source>
</evidence>
<evidence type="ECO:0000256" key="1">
    <source>
        <dbReference type="SAM" id="MobiDB-lite"/>
    </source>
</evidence>
<dbReference type="EMBL" id="LECT01000006">
    <property type="protein sequence ID" value="KLU07543.1"/>
    <property type="molecule type" value="Genomic_DNA"/>
</dbReference>
<accession>A0A0J1BM64</accession>
<dbReference type="Proteomes" id="UP000036367">
    <property type="component" value="Unassembled WGS sequence"/>
</dbReference>
<comment type="caution">
    <text evidence="2">The sequence shown here is derived from an EMBL/GenBank/DDBJ whole genome shotgun (WGS) entry which is preliminary data.</text>
</comment>
<proteinExistence type="predicted"/>
<dbReference type="PATRIC" id="fig|595434.4.peg.601"/>
<organism evidence="2 3">
    <name type="scientific">Rhodopirellula islandica</name>
    <dbReference type="NCBI Taxonomy" id="595434"/>
    <lineage>
        <taxon>Bacteria</taxon>
        <taxon>Pseudomonadati</taxon>
        <taxon>Planctomycetota</taxon>
        <taxon>Planctomycetia</taxon>
        <taxon>Pirellulales</taxon>
        <taxon>Pirellulaceae</taxon>
        <taxon>Rhodopirellula</taxon>
    </lineage>
</organism>
<protein>
    <submittedName>
        <fullName evidence="2">Uncharacterized protein</fullName>
    </submittedName>
</protein>
<feature type="region of interest" description="Disordered" evidence="1">
    <location>
        <begin position="1"/>
        <end position="37"/>
    </location>
</feature>
<reference evidence="2" key="1">
    <citation type="submission" date="2015-05" db="EMBL/GenBank/DDBJ databases">
        <title>Permanent draft genome of Rhodopirellula islandicus K833.</title>
        <authorList>
            <person name="Kizina J."/>
            <person name="Richter M."/>
            <person name="Glockner F.O."/>
            <person name="Harder J."/>
        </authorList>
    </citation>
    <scope>NUCLEOTIDE SEQUENCE [LARGE SCALE GENOMIC DNA]</scope>
    <source>
        <strain evidence="2">K833</strain>
    </source>
</reference>
<dbReference type="AlphaFoldDB" id="A0A0J1BM64"/>
<sequence length="37" mass="3918">MDGVAGTAWSQGCQTSQAEAIMSETTANAMASRDKRR</sequence>
<evidence type="ECO:0000313" key="3">
    <source>
        <dbReference type="Proteomes" id="UP000036367"/>
    </source>
</evidence>
<gene>
    <name evidence="2" type="ORF">RISK_000621</name>
</gene>